<comment type="caution">
    <text evidence="1">The sequence shown here is derived from an EMBL/GenBank/DDBJ whole genome shotgun (WGS) entry which is preliminary data.</text>
</comment>
<organism evidence="1 2">
    <name type="scientific">Pseudomonas mosselii</name>
    <dbReference type="NCBI Taxonomy" id="78327"/>
    <lineage>
        <taxon>Bacteria</taxon>
        <taxon>Pseudomonadati</taxon>
        <taxon>Pseudomonadota</taxon>
        <taxon>Gammaproteobacteria</taxon>
        <taxon>Pseudomonadales</taxon>
        <taxon>Pseudomonadaceae</taxon>
        <taxon>Pseudomonas</taxon>
    </lineage>
</organism>
<reference evidence="1 2" key="1">
    <citation type="submission" date="2020-07" db="EMBL/GenBank/DDBJ databases">
        <title>Diversity of carbapenemase encoding genes among Pseudomonas putida group clinical isolates in a tertiary Brazilian hospital.</title>
        <authorList>
            <person name="Alberto-Lei F."/>
            <person name="Nodari C.S."/>
            <person name="Streling A.P."/>
            <person name="Paulino J.T."/>
            <person name="Bessa-Neto F.O."/>
            <person name="Cayo R."/>
            <person name="Gales A.C."/>
        </authorList>
    </citation>
    <scope>NUCLEOTIDE SEQUENCE [LARGE SCALE GENOMIC DNA]</scope>
    <source>
        <strain evidence="1 2">14802</strain>
    </source>
</reference>
<dbReference type="KEGG" id="pmol:CLJ08_07250"/>
<name>A0A290GYX4_9PSED</name>
<dbReference type="RefSeq" id="WP_062364169.1">
    <property type="nucleotide sequence ID" value="NZ_BQIL01000005.1"/>
</dbReference>
<protein>
    <submittedName>
        <fullName evidence="1">Uncharacterized protein</fullName>
    </submittedName>
</protein>
<accession>A0A290GYX4</accession>
<evidence type="ECO:0000313" key="2">
    <source>
        <dbReference type="Proteomes" id="UP000541770"/>
    </source>
</evidence>
<evidence type="ECO:0000313" key="1">
    <source>
        <dbReference type="EMBL" id="MBA6064257.1"/>
    </source>
</evidence>
<dbReference type="Proteomes" id="UP000541770">
    <property type="component" value="Unassembled WGS sequence"/>
</dbReference>
<dbReference type="EMBL" id="JACGDE010000002">
    <property type="protein sequence ID" value="MBA6064257.1"/>
    <property type="molecule type" value="Genomic_DNA"/>
</dbReference>
<sequence length="159" mass="17807">MIDLEHTLEQIGQTRFFGNLGKPDIQDPQVILIASVEAVFVTPSDQAFQGLYDATQWLPTSAGEDDPYYPRQETTKVLSEQRMALNRAVMAATRTLDKAPFICRPHDFSEAARGGAAFAFRQYATEQFFGLGDHWRRVVDLYLAGHWPVGHAPGKLIVI</sequence>
<dbReference type="GeneID" id="58766892"/>
<dbReference type="AlphaFoldDB" id="A0A290GYX4"/>
<proteinExistence type="predicted"/>
<gene>
    <name evidence="1" type="ORF">H4C75_05725</name>
</gene>